<dbReference type="Gene3D" id="3.30.565.10">
    <property type="entry name" value="Histidine kinase-like ATPase, C-terminal domain"/>
    <property type="match status" value="1"/>
</dbReference>
<evidence type="ECO:0000256" key="5">
    <source>
        <dbReference type="ARBA" id="ARBA00022553"/>
    </source>
</evidence>
<name>A0ABY7AP37_9ALTE</name>
<dbReference type="InterPro" id="IPR004358">
    <property type="entry name" value="Sig_transdc_His_kin-like_C"/>
</dbReference>
<dbReference type="InterPro" id="IPR036097">
    <property type="entry name" value="HisK_dim/P_sf"/>
</dbReference>
<dbReference type="CDD" id="cd00082">
    <property type="entry name" value="HisKA"/>
    <property type="match status" value="1"/>
</dbReference>
<dbReference type="SUPFAM" id="SSF55874">
    <property type="entry name" value="ATPase domain of HSP90 chaperone/DNA topoisomerase II/histidine kinase"/>
    <property type="match status" value="1"/>
</dbReference>
<organism evidence="12 13">
    <name type="scientific">Catenovulum adriaticum</name>
    <dbReference type="NCBI Taxonomy" id="2984846"/>
    <lineage>
        <taxon>Bacteria</taxon>
        <taxon>Pseudomonadati</taxon>
        <taxon>Pseudomonadota</taxon>
        <taxon>Gammaproteobacteria</taxon>
        <taxon>Alteromonadales</taxon>
        <taxon>Alteromonadaceae</taxon>
        <taxon>Catenovulum</taxon>
    </lineage>
</organism>
<evidence type="ECO:0000256" key="2">
    <source>
        <dbReference type="ARBA" id="ARBA00004651"/>
    </source>
</evidence>
<dbReference type="PANTHER" id="PTHR44936:SF10">
    <property type="entry name" value="SENSOR PROTEIN RSTB"/>
    <property type="match status" value="1"/>
</dbReference>
<dbReference type="SMART" id="SM00388">
    <property type="entry name" value="HisKA"/>
    <property type="match status" value="1"/>
</dbReference>
<dbReference type="SMART" id="SM00387">
    <property type="entry name" value="HATPase_c"/>
    <property type="match status" value="1"/>
</dbReference>
<proteinExistence type="predicted"/>
<dbReference type="GO" id="GO:0005524">
    <property type="term" value="F:ATP binding"/>
    <property type="evidence" value="ECO:0007669"/>
    <property type="project" value="UniProtKB-KW"/>
</dbReference>
<dbReference type="Gene3D" id="1.10.287.130">
    <property type="match status" value="1"/>
</dbReference>
<dbReference type="InterPro" id="IPR003661">
    <property type="entry name" value="HisK_dim/P_dom"/>
</dbReference>
<dbReference type="Pfam" id="PF02518">
    <property type="entry name" value="HATPase_c"/>
    <property type="match status" value="1"/>
</dbReference>
<keyword evidence="6" id="KW-0808">Transferase</keyword>
<accession>A0ABY7AP37</accession>
<gene>
    <name evidence="12" type="ORF">OLW01_04495</name>
</gene>
<dbReference type="EMBL" id="CP109965">
    <property type="protein sequence ID" value="WAJ71070.1"/>
    <property type="molecule type" value="Genomic_DNA"/>
</dbReference>
<dbReference type="EC" id="2.7.13.3" evidence="3"/>
<keyword evidence="4" id="KW-1003">Cell membrane</keyword>
<comment type="subcellular location">
    <subcellularLocation>
        <location evidence="2">Cell membrane</location>
        <topology evidence="2">Multi-pass membrane protein</topology>
    </subcellularLocation>
</comment>
<dbReference type="InterPro" id="IPR005467">
    <property type="entry name" value="His_kinase_dom"/>
</dbReference>
<evidence type="ECO:0000313" key="13">
    <source>
        <dbReference type="Proteomes" id="UP001163726"/>
    </source>
</evidence>
<reference evidence="12" key="1">
    <citation type="submission" date="2022-10" db="EMBL/GenBank/DDBJ databases">
        <title>Catenovulum adriacola sp. nov. isolated in the Harbour of Susak.</title>
        <authorList>
            <person name="Schoch T."/>
            <person name="Reich S.J."/>
            <person name="Stoeferle S."/>
            <person name="Flaiz M."/>
            <person name="Kazda M."/>
            <person name="Riedel C.U."/>
            <person name="Duerre P."/>
        </authorList>
    </citation>
    <scope>NUCLEOTIDE SEQUENCE</scope>
    <source>
        <strain evidence="12">TS8</strain>
    </source>
</reference>
<keyword evidence="7" id="KW-0547">Nucleotide-binding</keyword>
<dbReference type="PROSITE" id="PS50109">
    <property type="entry name" value="HIS_KIN"/>
    <property type="match status" value="1"/>
</dbReference>
<dbReference type="Pfam" id="PF00512">
    <property type="entry name" value="HisKA"/>
    <property type="match status" value="1"/>
</dbReference>
<feature type="transmembrane region" description="Helical" evidence="10">
    <location>
        <begin position="133"/>
        <end position="155"/>
    </location>
</feature>
<feature type="domain" description="Histidine kinase" evidence="11">
    <location>
        <begin position="212"/>
        <end position="417"/>
    </location>
</feature>
<dbReference type="InterPro" id="IPR050980">
    <property type="entry name" value="2C_sensor_his_kinase"/>
</dbReference>
<evidence type="ECO:0000256" key="10">
    <source>
        <dbReference type="SAM" id="Phobius"/>
    </source>
</evidence>
<evidence type="ECO:0000313" key="12">
    <source>
        <dbReference type="EMBL" id="WAJ71070.1"/>
    </source>
</evidence>
<keyword evidence="9 12" id="KW-0067">ATP-binding</keyword>
<dbReference type="PRINTS" id="PR00344">
    <property type="entry name" value="BCTRLSENSOR"/>
</dbReference>
<protein>
    <recommendedName>
        <fullName evidence="3">histidine kinase</fullName>
        <ecNumber evidence="3">2.7.13.3</ecNumber>
    </recommendedName>
</protein>
<dbReference type="Proteomes" id="UP001163726">
    <property type="component" value="Chromosome"/>
</dbReference>
<evidence type="ECO:0000256" key="8">
    <source>
        <dbReference type="ARBA" id="ARBA00022777"/>
    </source>
</evidence>
<dbReference type="PANTHER" id="PTHR44936">
    <property type="entry name" value="SENSOR PROTEIN CREC"/>
    <property type="match status" value="1"/>
</dbReference>
<keyword evidence="10" id="KW-0472">Membrane</keyword>
<keyword evidence="10" id="KW-0812">Transmembrane</keyword>
<keyword evidence="10" id="KW-1133">Transmembrane helix</keyword>
<dbReference type="InterPro" id="IPR036890">
    <property type="entry name" value="HATPase_C_sf"/>
</dbReference>
<dbReference type="SUPFAM" id="SSF47384">
    <property type="entry name" value="Homodimeric domain of signal transducing histidine kinase"/>
    <property type="match status" value="1"/>
</dbReference>
<keyword evidence="13" id="KW-1185">Reference proteome</keyword>
<evidence type="ECO:0000256" key="9">
    <source>
        <dbReference type="ARBA" id="ARBA00022840"/>
    </source>
</evidence>
<evidence type="ECO:0000256" key="6">
    <source>
        <dbReference type="ARBA" id="ARBA00022679"/>
    </source>
</evidence>
<sequence length="426" mass="48754">MTRLFVSLYALVLLGLFAIGWGSEALWRTLNQEKQADPLAQAMQLIPLSLSQFRSPRSLVEQFEQIFNSPVNIISEQDLAWPDAQIQQLKQGIAINSYDQNEFRTIYQYWPAQAKIIEIGPIAQGNHTDQLRFILRSISYLVLAVFIAAWTWPLWRDLRSLQSTSQYYARGLFKHQTGVKKSSSIYPLASSFQAMAEQISQLIEEQRQLVNAVSHDLRTPLSRIKFSFGLLPKDTLEQLPDVREDINELEKLIDELLSYARLDSQTQKLNLDYVLFNQLISHQANKLALQTDKQIQVQIKGEINWLCDGYLIERCLLNLLSNACRYSQSKVLLNVFCRKNQLYIIVEDDGEGIEPKDYQTVFKPFSRLDSSRNKNSAGFGLGLAIVQKICHWHQGNCYLSRSLMGGAKFAICLPSIESPSSEMKQH</sequence>
<comment type="catalytic activity">
    <reaction evidence="1">
        <text>ATP + protein L-histidine = ADP + protein N-phospho-L-histidine.</text>
        <dbReference type="EC" id="2.7.13.3"/>
    </reaction>
</comment>
<evidence type="ECO:0000256" key="4">
    <source>
        <dbReference type="ARBA" id="ARBA00022475"/>
    </source>
</evidence>
<evidence type="ECO:0000259" key="11">
    <source>
        <dbReference type="PROSITE" id="PS50109"/>
    </source>
</evidence>
<dbReference type="RefSeq" id="WP_268075534.1">
    <property type="nucleotide sequence ID" value="NZ_CP109965.1"/>
</dbReference>
<dbReference type="InterPro" id="IPR003594">
    <property type="entry name" value="HATPase_dom"/>
</dbReference>
<keyword evidence="5" id="KW-0597">Phosphoprotein</keyword>
<keyword evidence="8" id="KW-0418">Kinase</keyword>
<evidence type="ECO:0000256" key="7">
    <source>
        <dbReference type="ARBA" id="ARBA00022741"/>
    </source>
</evidence>
<evidence type="ECO:0000256" key="3">
    <source>
        <dbReference type="ARBA" id="ARBA00012438"/>
    </source>
</evidence>
<evidence type="ECO:0000256" key="1">
    <source>
        <dbReference type="ARBA" id="ARBA00000085"/>
    </source>
</evidence>